<dbReference type="KEGG" id="pfj:MYCFIDRAFT_214236"/>
<evidence type="ECO:0000313" key="1">
    <source>
        <dbReference type="EMBL" id="EME86394.1"/>
    </source>
</evidence>
<dbReference type="RefSeq" id="XP_007923686.1">
    <property type="nucleotide sequence ID" value="XM_007925495.1"/>
</dbReference>
<protein>
    <submittedName>
        <fullName evidence="1">Uncharacterized protein</fullName>
    </submittedName>
</protein>
<gene>
    <name evidence="1" type="ORF">MYCFIDRAFT_214236</name>
</gene>
<name>M3A5I8_PSEFD</name>
<sequence length="213" mass="22955">MRHTIASQLLPGTSLVAAHYYEPGSGIGAGPENTSFVAENRHPVVSKSVSFHPFRPNDDNSKSWTWTVNVTKIGVNDSESPPGLTPAAYTEPDAQVVNTVYSFSWEADGNTTSLSAELDEQRDRASEPLCVSPIGTYYFLPPNVTTLYNDTADPSGLCAATIGQTCVDAIRDAVISGGRDQNGRLNLTAIPECTGHLPIDPYAFSCTHELLYF</sequence>
<keyword evidence="2" id="KW-1185">Reference proteome</keyword>
<dbReference type="GeneID" id="19338012"/>
<dbReference type="OrthoDB" id="3629846at2759"/>
<reference evidence="1 2" key="1">
    <citation type="journal article" date="2012" name="PLoS Pathog.">
        <title>Diverse lifestyles and strategies of plant pathogenesis encoded in the genomes of eighteen Dothideomycetes fungi.</title>
        <authorList>
            <person name="Ohm R.A."/>
            <person name="Feau N."/>
            <person name="Henrissat B."/>
            <person name="Schoch C.L."/>
            <person name="Horwitz B.A."/>
            <person name="Barry K.W."/>
            <person name="Condon B.J."/>
            <person name="Copeland A.C."/>
            <person name="Dhillon B."/>
            <person name="Glaser F."/>
            <person name="Hesse C.N."/>
            <person name="Kosti I."/>
            <person name="LaButti K."/>
            <person name="Lindquist E.A."/>
            <person name="Lucas S."/>
            <person name="Salamov A.A."/>
            <person name="Bradshaw R.E."/>
            <person name="Ciuffetti L."/>
            <person name="Hamelin R.C."/>
            <person name="Kema G.H.J."/>
            <person name="Lawrence C."/>
            <person name="Scott J.A."/>
            <person name="Spatafora J.W."/>
            <person name="Turgeon B.G."/>
            <person name="de Wit P.J.G.M."/>
            <person name="Zhong S."/>
            <person name="Goodwin S.B."/>
            <person name="Grigoriev I.V."/>
        </authorList>
    </citation>
    <scope>NUCLEOTIDE SEQUENCE [LARGE SCALE GENOMIC DNA]</scope>
    <source>
        <strain evidence="1 2">CIRAD86</strain>
    </source>
</reference>
<accession>M3A5I8</accession>
<proteinExistence type="predicted"/>
<evidence type="ECO:0000313" key="2">
    <source>
        <dbReference type="Proteomes" id="UP000016932"/>
    </source>
</evidence>
<dbReference type="EMBL" id="KB446556">
    <property type="protein sequence ID" value="EME86394.1"/>
    <property type="molecule type" value="Genomic_DNA"/>
</dbReference>
<dbReference type="AlphaFoldDB" id="M3A5I8"/>
<dbReference type="HOGENOM" id="CLU_1294908_0_0_1"/>
<dbReference type="eggNOG" id="ENOG502TB37">
    <property type="taxonomic scope" value="Eukaryota"/>
</dbReference>
<dbReference type="VEuPathDB" id="FungiDB:MYCFIDRAFT_214236"/>
<organism evidence="1 2">
    <name type="scientific">Pseudocercospora fijiensis (strain CIRAD86)</name>
    <name type="common">Black leaf streak disease fungus</name>
    <name type="synonym">Mycosphaerella fijiensis</name>
    <dbReference type="NCBI Taxonomy" id="383855"/>
    <lineage>
        <taxon>Eukaryota</taxon>
        <taxon>Fungi</taxon>
        <taxon>Dikarya</taxon>
        <taxon>Ascomycota</taxon>
        <taxon>Pezizomycotina</taxon>
        <taxon>Dothideomycetes</taxon>
        <taxon>Dothideomycetidae</taxon>
        <taxon>Mycosphaerellales</taxon>
        <taxon>Mycosphaerellaceae</taxon>
        <taxon>Pseudocercospora</taxon>
    </lineage>
</organism>
<dbReference type="Proteomes" id="UP000016932">
    <property type="component" value="Unassembled WGS sequence"/>
</dbReference>